<dbReference type="Pfam" id="PF13393">
    <property type="entry name" value="tRNA-synt_His"/>
    <property type="match status" value="2"/>
</dbReference>
<dbReference type="PROSITE" id="PS50862">
    <property type="entry name" value="AA_TRNA_LIGASE_II"/>
    <property type="match status" value="1"/>
</dbReference>
<dbReference type="PANTHER" id="PTHR43707:SF1">
    <property type="entry name" value="HISTIDINE--TRNA LIGASE, MITOCHONDRIAL-RELATED"/>
    <property type="match status" value="1"/>
</dbReference>
<dbReference type="Gene3D" id="3.40.50.800">
    <property type="entry name" value="Anticodon-binding domain"/>
    <property type="match status" value="1"/>
</dbReference>
<feature type="binding site" evidence="4">
    <location>
        <position position="130"/>
    </location>
    <ligand>
        <name>L-histidine</name>
        <dbReference type="ChEBI" id="CHEBI:57595"/>
    </ligand>
</feature>
<feature type="domain" description="Aminoacyl-transfer RNA synthetases class-II family profile" evidence="5">
    <location>
        <begin position="1"/>
        <end position="310"/>
    </location>
</feature>
<organism evidence="6 7">
    <name type="scientific">Endomicrobium trichonymphae</name>
    <dbReference type="NCBI Taxonomy" id="1408204"/>
    <lineage>
        <taxon>Bacteria</taxon>
        <taxon>Pseudomonadati</taxon>
        <taxon>Elusimicrobiota</taxon>
        <taxon>Endomicrobiia</taxon>
        <taxon>Endomicrobiales</taxon>
        <taxon>Endomicrobiaceae</taxon>
        <taxon>Candidatus Endomicrobiellum</taxon>
    </lineage>
</organism>
<dbReference type="CDD" id="cd00773">
    <property type="entry name" value="HisRS-like_core"/>
    <property type="match status" value="1"/>
</dbReference>
<dbReference type="Proteomes" id="UP000095237">
    <property type="component" value="Unassembled WGS sequence"/>
</dbReference>
<evidence type="ECO:0000256" key="4">
    <source>
        <dbReference type="PIRSR" id="PIRSR001549-1"/>
    </source>
</evidence>
<keyword evidence="3" id="KW-0963">Cytoplasm</keyword>
<keyword evidence="3" id="KW-0648">Protein biosynthesis</keyword>
<comment type="caution">
    <text evidence="6">The sequence shown here is derived from an EMBL/GenBank/DDBJ whole genome shotgun (WGS) entry which is preliminary data.</text>
</comment>
<proteinExistence type="inferred from homology"/>
<dbReference type="Gene3D" id="3.30.930.10">
    <property type="entry name" value="Bira Bifunctional Protein, Domain 2"/>
    <property type="match status" value="1"/>
</dbReference>
<dbReference type="GO" id="GO:0005524">
    <property type="term" value="F:ATP binding"/>
    <property type="evidence" value="ECO:0007669"/>
    <property type="project" value="UniProtKB-UniRule"/>
</dbReference>
<gene>
    <name evidence="3" type="primary">hisS</name>
    <name evidence="6" type="ORF">ATZ36_09600</name>
</gene>
<evidence type="ECO:0000256" key="3">
    <source>
        <dbReference type="HAMAP-Rule" id="MF_00127"/>
    </source>
</evidence>
<keyword evidence="3" id="KW-0436">Ligase</keyword>
<dbReference type="PIRSF" id="PIRSF001549">
    <property type="entry name" value="His-tRNA_synth"/>
    <property type="match status" value="1"/>
</dbReference>
<dbReference type="InterPro" id="IPR045864">
    <property type="entry name" value="aa-tRNA-synth_II/BPL/LPL"/>
</dbReference>
<dbReference type="InterPro" id="IPR041715">
    <property type="entry name" value="HisRS-like_core"/>
</dbReference>
<feature type="binding site" evidence="4">
    <location>
        <begin position="258"/>
        <end position="259"/>
    </location>
    <ligand>
        <name>L-histidine</name>
        <dbReference type="ChEBI" id="CHEBI:57595"/>
    </ligand>
</feature>
<dbReference type="HAMAP" id="MF_00127">
    <property type="entry name" value="His_tRNA_synth"/>
    <property type="match status" value="1"/>
</dbReference>
<dbReference type="AlphaFoldDB" id="A0A1E5IGZ6"/>
<comment type="catalytic activity">
    <reaction evidence="3">
        <text>tRNA(His) + L-histidine + ATP = L-histidyl-tRNA(His) + AMP + diphosphate + H(+)</text>
        <dbReference type="Rhea" id="RHEA:17313"/>
        <dbReference type="Rhea" id="RHEA-COMP:9665"/>
        <dbReference type="Rhea" id="RHEA-COMP:9689"/>
        <dbReference type="ChEBI" id="CHEBI:15378"/>
        <dbReference type="ChEBI" id="CHEBI:30616"/>
        <dbReference type="ChEBI" id="CHEBI:33019"/>
        <dbReference type="ChEBI" id="CHEBI:57595"/>
        <dbReference type="ChEBI" id="CHEBI:78442"/>
        <dbReference type="ChEBI" id="CHEBI:78527"/>
        <dbReference type="ChEBI" id="CHEBI:456215"/>
        <dbReference type="EC" id="6.1.1.21"/>
    </reaction>
</comment>
<protein>
    <recommendedName>
        <fullName evidence="3">Histidine--tRNA ligase</fullName>
        <ecNumber evidence="3">6.1.1.21</ecNumber>
    </recommendedName>
    <alternativeName>
        <fullName evidence="3">Histidyl-tRNA synthetase</fullName>
        <shortName evidence="3">HisRS</shortName>
    </alternativeName>
</protein>
<dbReference type="InterPro" id="IPR015807">
    <property type="entry name" value="His-tRNA-ligase"/>
</dbReference>
<dbReference type="PANTHER" id="PTHR43707">
    <property type="entry name" value="HISTIDYL-TRNA SYNTHETASE"/>
    <property type="match status" value="1"/>
</dbReference>
<dbReference type="GO" id="GO:0005737">
    <property type="term" value="C:cytoplasm"/>
    <property type="evidence" value="ECO:0007669"/>
    <property type="project" value="UniProtKB-SubCell"/>
</dbReference>
<dbReference type="EC" id="6.1.1.21" evidence="3"/>
<evidence type="ECO:0000313" key="6">
    <source>
        <dbReference type="EMBL" id="OEG69433.1"/>
    </source>
</evidence>
<keyword evidence="3" id="KW-0030">Aminoacyl-tRNA synthetase</keyword>
<reference evidence="6 7" key="1">
    <citation type="submission" date="2015-11" db="EMBL/GenBank/DDBJ databases">
        <title>Evidence for parallel genomic evolution in an endosymbiosis of termite gut flagellates.</title>
        <authorList>
            <person name="Zheng H."/>
        </authorList>
    </citation>
    <scope>NUCLEOTIDE SEQUENCE [LARGE SCALE GENOMIC DNA]</scope>
    <source>
        <strain evidence="6 7">CET450</strain>
    </source>
</reference>
<comment type="similarity">
    <text evidence="1 3">Belongs to the class-II aminoacyl-tRNA synthetase family.</text>
</comment>
<dbReference type="InterPro" id="IPR004516">
    <property type="entry name" value="HisRS/HisZ"/>
</dbReference>
<accession>A0A1E5IGZ6</accession>
<feature type="binding site" evidence="4">
    <location>
        <position position="112"/>
    </location>
    <ligand>
        <name>L-histidine</name>
        <dbReference type="ChEBI" id="CHEBI:57595"/>
    </ligand>
</feature>
<keyword evidence="7" id="KW-1185">Reference proteome</keyword>
<evidence type="ECO:0000259" key="5">
    <source>
        <dbReference type="PROSITE" id="PS50862"/>
    </source>
</evidence>
<dbReference type="GO" id="GO:0004821">
    <property type="term" value="F:histidine-tRNA ligase activity"/>
    <property type="evidence" value="ECO:0007669"/>
    <property type="project" value="UniProtKB-UniRule"/>
</dbReference>
<evidence type="ECO:0000313" key="7">
    <source>
        <dbReference type="Proteomes" id="UP000095237"/>
    </source>
</evidence>
<dbReference type="InterPro" id="IPR036621">
    <property type="entry name" value="Anticodon-bd_dom_sf"/>
</dbReference>
<feature type="binding site" evidence="4">
    <location>
        <position position="254"/>
    </location>
    <ligand>
        <name>L-histidine</name>
        <dbReference type="ChEBI" id="CHEBI:57595"/>
    </ligand>
</feature>
<comment type="subunit">
    <text evidence="2 3">Homodimer.</text>
</comment>
<name>A0A1E5IGZ6_ENDTX</name>
<dbReference type="NCBIfam" id="TIGR00442">
    <property type="entry name" value="hisS"/>
    <property type="match status" value="1"/>
</dbReference>
<keyword evidence="3" id="KW-0547">Nucleotide-binding</keyword>
<feature type="binding site" evidence="4">
    <location>
        <begin position="81"/>
        <end position="83"/>
    </location>
    <ligand>
        <name>L-histidine</name>
        <dbReference type="ChEBI" id="CHEBI:57595"/>
    </ligand>
</feature>
<comment type="subcellular location">
    <subcellularLocation>
        <location evidence="3">Cytoplasm</location>
    </subcellularLocation>
</comment>
<dbReference type="SUPFAM" id="SSF52954">
    <property type="entry name" value="Class II aaRS ABD-related"/>
    <property type="match status" value="1"/>
</dbReference>
<feature type="binding site" evidence="4">
    <location>
        <position position="126"/>
    </location>
    <ligand>
        <name>L-histidine</name>
        <dbReference type="ChEBI" id="CHEBI:57595"/>
    </ligand>
</feature>
<dbReference type="GO" id="GO:0006427">
    <property type="term" value="P:histidyl-tRNA aminoacylation"/>
    <property type="evidence" value="ECO:0007669"/>
    <property type="project" value="UniProtKB-UniRule"/>
</dbReference>
<dbReference type="InterPro" id="IPR006195">
    <property type="entry name" value="aa-tRNA-synth_II"/>
</dbReference>
<evidence type="ECO:0000256" key="1">
    <source>
        <dbReference type="ARBA" id="ARBA00008226"/>
    </source>
</evidence>
<evidence type="ECO:0000256" key="2">
    <source>
        <dbReference type="ARBA" id="ARBA00011738"/>
    </source>
</evidence>
<dbReference type="EMBL" id="LNVX01000715">
    <property type="protein sequence ID" value="OEG69433.1"/>
    <property type="molecule type" value="Genomic_DNA"/>
</dbReference>
<keyword evidence="3" id="KW-0067">ATP-binding</keyword>
<sequence length="417" mass="46988">MNYKAPRGTHDIFGINASGMSLLEQKAKVIFKRHGFEEVRIPAFEDAALFMRSIGQTTDIVEKEMYIFEDRKKRKLALRPEGTASLVRAFIEHRMNVSMPTGKFFYMGEMFRYERPQAGRYRQFHQIGAEFFGSSSPAADAEIIVLAQDLLSSVGINEMNVYINSLGCEKCRPLFREALVKYLGSVRDLCEDCLRRLEKNPLRVLDCKTDSNKFVKVPRIPDYLCDCCKGNFNLTQSLLKSVGCNYTVDERLVRGLDYYTKTVFEIRLDAVGSQDALAAGGRYDNLVGELGGQDTPAIGFALGSERVLLAAQKTGFFSSFQESEKIFIAVADQELFSEAFSFAIKAMRNGLKGNKNISVFGPVNGKNLTNQLKFADKIKAVKVIVFARTEFEDGKFLVKNMKDKTQTKVLISEFSEF</sequence>
<dbReference type="SUPFAM" id="SSF55681">
    <property type="entry name" value="Class II aaRS and biotin synthetases"/>
    <property type="match status" value="1"/>
</dbReference>